<evidence type="ECO:0000313" key="1">
    <source>
        <dbReference type="EMBL" id="CAH7673701.1"/>
    </source>
</evidence>
<organism evidence="1 2">
    <name type="scientific">Phakopsora pachyrhizi</name>
    <name type="common">Asian soybean rust disease fungus</name>
    <dbReference type="NCBI Taxonomy" id="170000"/>
    <lineage>
        <taxon>Eukaryota</taxon>
        <taxon>Fungi</taxon>
        <taxon>Dikarya</taxon>
        <taxon>Basidiomycota</taxon>
        <taxon>Pucciniomycotina</taxon>
        <taxon>Pucciniomycetes</taxon>
        <taxon>Pucciniales</taxon>
        <taxon>Phakopsoraceae</taxon>
        <taxon>Phakopsora</taxon>
    </lineage>
</organism>
<gene>
    <name evidence="1" type="ORF">PPACK8108_LOCUS8586</name>
</gene>
<dbReference type="AlphaFoldDB" id="A0AAV0AXJ7"/>
<evidence type="ECO:0000313" key="2">
    <source>
        <dbReference type="Proteomes" id="UP001153365"/>
    </source>
</evidence>
<dbReference type="Proteomes" id="UP001153365">
    <property type="component" value="Unassembled WGS sequence"/>
</dbReference>
<accession>A0AAV0AXJ7</accession>
<dbReference type="EMBL" id="CALTRL010001785">
    <property type="protein sequence ID" value="CAH7673701.1"/>
    <property type="molecule type" value="Genomic_DNA"/>
</dbReference>
<reference evidence="1" key="1">
    <citation type="submission" date="2022-06" db="EMBL/GenBank/DDBJ databases">
        <authorList>
            <consortium name="SYNGENTA / RWTH Aachen University"/>
        </authorList>
    </citation>
    <scope>NUCLEOTIDE SEQUENCE</scope>
</reference>
<keyword evidence="2" id="KW-1185">Reference proteome</keyword>
<name>A0AAV0AXJ7_PHAPC</name>
<comment type="caution">
    <text evidence="1">The sequence shown here is derived from an EMBL/GenBank/DDBJ whole genome shotgun (WGS) entry which is preliminary data.</text>
</comment>
<protein>
    <submittedName>
        <fullName evidence="1">Uncharacterized protein</fullName>
    </submittedName>
</protein>
<sequence length="152" mass="17819">MNIKKTFRNPRKIRPVLAVPIPTDKDLVKVFSSLSEEVHALPASPVKGFVRNPDYFKYLCYESQKSLNNNPNEEANDIENRSETDHILKDSRISFNVDQSRRDSTVSSKDNYLKVRPDRSRIIRVRKTSDAFKIKRRKGLLLVKDKRNYHPY</sequence>
<proteinExistence type="predicted"/>